<accession>A0A8E4XZU0</accession>
<dbReference type="Gene3D" id="1.10.150.20">
    <property type="entry name" value="5' to 3' exonuclease, C-terminal subdomain"/>
    <property type="match status" value="1"/>
</dbReference>
<dbReference type="InterPro" id="IPR043502">
    <property type="entry name" value="DNA/RNA_pol_sf"/>
</dbReference>
<evidence type="ECO:0000313" key="1">
    <source>
        <dbReference type="EMBL" id="QQO97485.1"/>
    </source>
</evidence>
<organism evidence="1 2">
    <name type="scientific">Maribacter phage Molly_1</name>
    <dbReference type="NCBI Taxonomy" id="2745685"/>
    <lineage>
        <taxon>Viruses</taxon>
        <taxon>Duplodnaviria</taxon>
        <taxon>Heunggongvirae</taxon>
        <taxon>Uroviricota</taxon>
        <taxon>Caudoviricetes</taxon>
        <taxon>Molycolviridae</taxon>
        <taxon>Mollyvirus</taxon>
        <taxon>Mollyvirus molly</taxon>
    </lineage>
</organism>
<sequence length="103" mass="11471">MTMANDLYTVEASKMFDCKPEEVTTKQRAQTKAYLYGLAYSDTGRLKSVVDSFQANGGKLKCNNPNCSNDFNRKEVARVNGELSSPARLGYCSSRCYTFSITI</sequence>
<name>A0A8E4XZU0_9CAUD</name>
<keyword evidence="2" id="KW-1185">Reference proteome</keyword>
<evidence type="ECO:0000313" key="2">
    <source>
        <dbReference type="Proteomes" id="UP000693768"/>
    </source>
</evidence>
<dbReference type="EMBL" id="MT732451">
    <property type="protein sequence ID" value="QQO97485.1"/>
    <property type="molecule type" value="Genomic_DNA"/>
</dbReference>
<reference evidence="1" key="1">
    <citation type="submission" date="2020-07" db="EMBL/GenBank/DDBJ databases">
        <title>Highly diverse flavobacterial phages as mortality factor during North Sea spring blooms.</title>
        <authorList>
            <person name="Bartlau N."/>
            <person name="Wichels A."/>
            <person name="Krohne G."/>
            <person name="Adriaenssens E.M."/>
            <person name="Heins A."/>
            <person name="Fuchs B.M."/>
            <person name="Amann R."/>
            <person name="Moraru C."/>
        </authorList>
    </citation>
    <scope>NUCLEOTIDE SEQUENCE</scope>
</reference>
<dbReference type="Proteomes" id="UP000693768">
    <property type="component" value="Segment"/>
</dbReference>
<gene>
    <name evidence="1" type="ORF">Molly1_187</name>
</gene>
<dbReference type="SUPFAM" id="SSF56672">
    <property type="entry name" value="DNA/RNA polymerases"/>
    <property type="match status" value="1"/>
</dbReference>
<proteinExistence type="predicted"/>
<protein>
    <submittedName>
        <fullName evidence="1">Uncharacterized protein</fullName>
    </submittedName>
</protein>